<dbReference type="PIRSF" id="PIRSF039123">
    <property type="entry name" value="Diphthamide_synthase"/>
    <property type="match status" value="1"/>
</dbReference>
<dbReference type="InterPro" id="IPR014729">
    <property type="entry name" value="Rossmann-like_a/b/a_fold"/>
</dbReference>
<dbReference type="Proteomes" id="UP000298284">
    <property type="component" value="Unassembled WGS sequence"/>
</dbReference>
<proteinExistence type="predicted"/>
<dbReference type="AlphaFoldDB" id="A0A4Z0MHT2"/>
<dbReference type="EMBL" id="SRKZ01000005">
    <property type="protein sequence ID" value="TGD79081.1"/>
    <property type="molecule type" value="Genomic_DNA"/>
</dbReference>
<dbReference type="GO" id="GO:0017178">
    <property type="term" value="F:diphthine-ammonia ligase activity"/>
    <property type="evidence" value="ECO:0007669"/>
    <property type="project" value="UniProtKB-EC"/>
</dbReference>
<reference evidence="2 3" key="1">
    <citation type="submission" date="2019-04" db="EMBL/GenBank/DDBJ databases">
        <authorList>
            <person name="Feng G."/>
            <person name="Zhang J."/>
            <person name="Zhu H."/>
        </authorList>
    </citation>
    <scope>NUCLEOTIDE SEQUENCE [LARGE SCALE GENOMIC DNA]</scope>
    <source>
        <strain evidence="2 3">JCM 19491</strain>
    </source>
</reference>
<feature type="domain" description="Diphthamide synthase" evidence="1">
    <location>
        <begin position="3"/>
        <end position="194"/>
    </location>
</feature>
<dbReference type="SUPFAM" id="SSF52402">
    <property type="entry name" value="Adenine nucleotide alpha hydrolases-like"/>
    <property type="match status" value="1"/>
</dbReference>
<dbReference type="EC" id="6.3.1.14" evidence="2"/>
<name>A0A4Z0MHT2_9BACT</name>
<gene>
    <name evidence="2" type="ORF">EU557_17285</name>
</gene>
<dbReference type="CDD" id="cd01994">
    <property type="entry name" value="AANH_PF0828-like"/>
    <property type="match status" value="1"/>
</dbReference>
<dbReference type="NCBIfam" id="TIGR00290">
    <property type="entry name" value="MJ0570_dom"/>
    <property type="match status" value="1"/>
</dbReference>
<protein>
    <submittedName>
        <fullName evidence="2">Diphthine--ammonia ligase</fullName>
        <ecNumber evidence="2">6.3.1.14</ecNumber>
    </submittedName>
</protein>
<accession>A0A4Z0MHT2</accession>
<organism evidence="2 3">
    <name type="scientific">Hymenobacter wooponensis</name>
    <dbReference type="NCBI Taxonomy" id="1525360"/>
    <lineage>
        <taxon>Bacteria</taxon>
        <taxon>Pseudomonadati</taxon>
        <taxon>Bacteroidota</taxon>
        <taxon>Cytophagia</taxon>
        <taxon>Cytophagales</taxon>
        <taxon>Hymenobacteraceae</taxon>
        <taxon>Hymenobacter</taxon>
    </lineage>
</organism>
<comment type="caution">
    <text evidence="2">The sequence shown here is derived from an EMBL/GenBank/DDBJ whole genome shotgun (WGS) entry which is preliminary data.</text>
</comment>
<dbReference type="OrthoDB" id="3572539at2"/>
<keyword evidence="2" id="KW-0436">Ligase</keyword>
<evidence type="ECO:0000313" key="2">
    <source>
        <dbReference type="EMBL" id="TGD79081.1"/>
    </source>
</evidence>
<keyword evidence="3" id="KW-1185">Reference proteome</keyword>
<sequence length="245" mass="27681">MNWSGGKDSALALYHALRDPQLHVKALLTSVNTHFQRVSMHGVRLELLEAQAQRIGLPLTRLELPEMPDMAEYEAQMRATLAPLQAQGITHSVFGDIYLEDLRQYREQQLARVGMQAVFPLWQRPNAELLREYLALGFRAVVVCVNDQYLDQSFCGRLLDEEFLRDLPAGVDSCGENGEYHSFVFDAPYFSRPIPFERGELVHRTYQAPASSQNTCPPANADAATEPAPNPFAAGFWYCDLHLAW</sequence>
<dbReference type="InterPro" id="IPR002761">
    <property type="entry name" value="Diphthami_syn_dom"/>
</dbReference>
<dbReference type="Pfam" id="PF01902">
    <property type="entry name" value="Diphthami_syn_2"/>
    <property type="match status" value="1"/>
</dbReference>
<evidence type="ECO:0000313" key="3">
    <source>
        <dbReference type="Proteomes" id="UP000298284"/>
    </source>
</evidence>
<dbReference type="Gene3D" id="3.90.1490.10">
    <property type="entry name" value="putative n-type atp pyrophosphatase, domain 2"/>
    <property type="match status" value="1"/>
</dbReference>
<evidence type="ECO:0000259" key="1">
    <source>
        <dbReference type="Pfam" id="PF01902"/>
    </source>
</evidence>
<dbReference type="InterPro" id="IPR030662">
    <property type="entry name" value="DPH6/MJ0570"/>
</dbReference>
<dbReference type="Gene3D" id="3.40.50.620">
    <property type="entry name" value="HUPs"/>
    <property type="match status" value="1"/>
</dbReference>